<evidence type="ECO:0008006" key="3">
    <source>
        <dbReference type="Google" id="ProtNLM"/>
    </source>
</evidence>
<proteinExistence type="predicted"/>
<organism evidence="1 2">
    <name type="scientific">Rosenbergiella nectarea</name>
    <dbReference type="NCBI Taxonomy" id="988801"/>
    <lineage>
        <taxon>Bacteria</taxon>
        <taxon>Pseudomonadati</taxon>
        <taxon>Pseudomonadota</taxon>
        <taxon>Gammaproteobacteria</taxon>
        <taxon>Enterobacterales</taxon>
        <taxon>Erwiniaceae</taxon>
        <taxon>Rosenbergiella</taxon>
    </lineage>
</organism>
<name>A0A1H9MRM0_9GAMM</name>
<dbReference type="EMBL" id="FOGC01000017">
    <property type="protein sequence ID" value="SER25773.1"/>
    <property type="molecule type" value="Genomic_DNA"/>
</dbReference>
<evidence type="ECO:0000313" key="1">
    <source>
        <dbReference type="EMBL" id="SER25773.1"/>
    </source>
</evidence>
<sequence>MHNELERHMLKQRNELAETLNEVINSYLRNEKNIDPVILSKASEILKKYPHVNSK</sequence>
<dbReference type="AlphaFoldDB" id="A0A1H9MRM0"/>
<reference evidence="2" key="1">
    <citation type="submission" date="2016-10" db="EMBL/GenBank/DDBJ databases">
        <authorList>
            <person name="Varghese N."/>
            <person name="Submissions S."/>
        </authorList>
    </citation>
    <scope>NUCLEOTIDE SEQUENCE [LARGE SCALE GENOMIC DNA]</scope>
    <source>
        <strain evidence="2">8N4</strain>
    </source>
</reference>
<dbReference type="STRING" id="988801.SAMN05216522_11732"/>
<keyword evidence="2" id="KW-1185">Reference proteome</keyword>
<evidence type="ECO:0000313" key="2">
    <source>
        <dbReference type="Proteomes" id="UP000242515"/>
    </source>
</evidence>
<dbReference type="Proteomes" id="UP000242515">
    <property type="component" value="Unassembled WGS sequence"/>
</dbReference>
<accession>A0A1H9MRM0</accession>
<gene>
    <name evidence="1" type="ORF">SAMN05216522_11732</name>
</gene>
<protein>
    <recommendedName>
        <fullName evidence="3">Transcriptional regulator</fullName>
    </recommendedName>
</protein>